<dbReference type="Gene3D" id="3.40.50.300">
    <property type="entry name" value="P-loop containing nucleotide triphosphate hydrolases"/>
    <property type="match status" value="1"/>
</dbReference>
<dbReference type="EMBL" id="ML213618">
    <property type="protein sequence ID" value="TFK35919.1"/>
    <property type="molecule type" value="Genomic_DNA"/>
</dbReference>
<proteinExistence type="predicted"/>
<evidence type="ECO:0000313" key="2">
    <source>
        <dbReference type="Proteomes" id="UP000308652"/>
    </source>
</evidence>
<evidence type="ECO:0000313" key="1">
    <source>
        <dbReference type="EMBL" id="TFK35919.1"/>
    </source>
</evidence>
<reference evidence="1 2" key="1">
    <citation type="journal article" date="2019" name="Nat. Ecol. Evol.">
        <title>Megaphylogeny resolves global patterns of mushroom evolution.</title>
        <authorList>
            <person name="Varga T."/>
            <person name="Krizsan K."/>
            <person name="Foldi C."/>
            <person name="Dima B."/>
            <person name="Sanchez-Garcia M."/>
            <person name="Sanchez-Ramirez S."/>
            <person name="Szollosi G.J."/>
            <person name="Szarkandi J.G."/>
            <person name="Papp V."/>
            <person name="Albert L."/>
            <person name="Andreopoulos W."/>
            <person name="Angelini C."/>
            <person name="Antonin V."/>
            <person name="Barry K.W."/>
            <person name="Bougher N.L."/>
            <person name="Buchanan P."/>
            <person name="Buyck B."/>
            <person name="Bense V."/>
            <person name="Catcheside P."/>
            <person name="Chovatia M."/>
            <person name="Cooper J."/>
            <person name="Damon W."/>
            <person name="Desjardin D."/>
            <person name="Finy P."/>
            <person name="Geml J."/>
            <person name="Haridas S."/>
            <person name="Hughes K."/>
            <person name="Justo A."/>
            <person name="Karasinski D."/>
            <person name="Kautmanova I."/>
            <person name="Kiss B."/>
            <person name="Kocsube S."/>
            <person name="Kotiranta H."/>
            <person name="LaButti K.M."/>
            <person name="Lechner B.E."/>
            <person name="Liimatainen K."/>
            <person name="Lipzen A."/>
            <person name="Lukacs Z."/>
            <person name="Mihaltcheva S."/>
            <person name="Morgado L.N."/>
            <person name="Niskanen T."/>
            <person name="Noordeloos M.E."/>
            <person name="Ohm R.A."/>
            <person name="Ortiz-Santana B."/>
            <person name="Ovrebo C."/>
            <person name="Racz N."/>
            <person name="Riley R."/>
            <person name="Savchenko A."/>
            <person name="Shiryaev A."/>
            <person name="Soop K."/>
            <person name="Spirin V."/>
            <person name="Szebenyi C."/>
            <person name="Tomsovsky M."/>
            <person name="Tulloss R.E."/>
            <person name="Uehling J."/>
            <person name="Grigoriev I.V."/>
            <person name="Vagvolgyi C."/>
            <person name="Papp T."/>
            <person name="Martin F.M."/>
            <person name="Miettinen O."/>
            <person name="Hibbett D.S."/>
            <person name="Nagy L.G."/>
        </authorList>
    </citation>
    <scope>NUCLEOTIDE SEQUENCE [LARGE SCALE GENOMIC DNA]</scope>
    <source>
        <strain evidence="1 2">CBS 166.37</strain>
    </source>
</reference>
<gene>
    <name evidence="1" type="ORF">BDQ12DRAFT_668286</name>
</gene>
<sequence>MGHFPTISHGFSQQESSQCWVFQFIHDHHVCAVDIPGLFMTIMAMTCQSFKLVDSHVNIAGAHSCLSPSSLIRLQLPTELMSEPSGVGLSTPEGLQLAQKLLWPQLPHNIHDYVLEGICKAVDGTDILAVTKTRGSKSWYFYGYLLLLQALQDLSPPYTLAAVHHADWNLWKECIEDVSIVLLSPEQLLSRPFDRLLQNQAFTSWLCTLGIDKVYLVHDWGDQSFCKSFCHITLVHACMSCHTALIAVTATLLAGDETKELLAILGLKPDLPNVADAVELGGDHPNHGKQCKGHMGRFGGDVKDPCGITYVTKAMLNKAKKMVQKHPSESGGKCIDGGLHISMAQLLTTSCYCKQENILYDNPKDKTPCSCETCTKISPPNTTQCTCSNCCPEPILPSLLCTKATYTTIPMALQLMDEMKKHGHQQLELFCQDLWKENHHKIGHSHPFTFLPNNYVKLLLENFAHLEALSDLDL</sequence>
<name>A0A5C3LRV8_9AGAR</name>
<dbReference type="AlphaFoldDB" id="A0A5C3LRV8"/>
<dbReference type="Proteomes" id="UP000308652">
    <property type="component" value="Unassembled WGS sequence"/>
</dbReference>
<dbReference type="InterPro" id="IPR027417">
    <property type="entry name" value="P-loop_NTPase"/>
</dbReference>
<organism evidence="1 2">
    <name type="scientific">Crucibulum laeve</name>
    <dbReference type="NCBI Taxonomy" id="68775"/>
    <lineage>
        <taxon>Eukaryota</taxon>
        <taxon>Fungi</taxon>
        <taxon>Dikarya</taxon>
        <taxon>Basidiomycota</taxon>
        <taxon>Agaricomycotina</taxon>
        <taxon>Agaricomycetes</taxon>
        <taxon>Agaricomycetidae</taxon>
        <taxon>Agaricales</taxon>
        <taxon>Agaricineae</taxon>
        <taxon>Nidulariaceae</taxon>
        <taxon>Crucibulum</taxon>
    </lineage>
</organism>
<protein>
    <submittedName>
        <fullName evidence="1">Uncharacterized protein</fullName>
    </submittedName>
</protein>
<keyword evidence="2" id="KW-1185">Reference proteome</keyword>
<dbReference type="OrthoDB" id="3269685at2759"/>
<accession>A0A5C3LRV8</accession>